<dbReference type="EMBL" id="DTPI01000023">
    <property type="protein sequence ID" value="HGE66175.1"/>
    <property type="molecule type" value="Genomic_DNA"/>
</dbReference>
<dbReference type="Gene3D" id="2.30.130.10">
    <property type="entry name" value="PUA domain"/>
    <property type="match status" value="1"/>
</dbReference>
<gene>
    <name evidence="4" type="ORF">ENL48_07385</name>
    <name evidence="3" type="ORF">ENT89_04310</name>
    <name evidence="2" type="ORF">ENX77_03485</name>
</gene>
<dbReference type="Pfam" id="PF14810">
    <property type="entry name" value="TGT_C2"/>
    <property type="match status" value="1"/>
</dbReference>
<dbReference type="SUPFAM" id="SSF88697">
    <property type="entry name" value="PUA domain-like"/>
    <property type="match status" value="1"/>
</dbReference>
<comment type="caution">
    <text evidence="3">The sequence shown here is derived from an EMBL/GenBank/DDBJ whole genome shotgun (WGS) entry which is preliminary data.</text>
</comment>
<evidence type="ECO:0000313" key="4">
    <source>
        <dbReference type="EMBL" id="HHF48915.1"/>
    </source>
</evidence>
<dbReference type="InterPro" id="IPR038250">
    <property type="entry name" value="TGT_C2_sf"/>
</dbReference>
<name>A0A7C4S5I9_9EURY</name>
<dbReference type="AlphaFoldDB" id="A0A7C4S5I9"/>
<dbReference type="EMBL" id="DTAK01000026">
    <property type="protein sequence ID" value="HGU59389.1"/>
    <property type="molecule type" value="Genomic_DNA"/>
</dbReference>
<dbReference type="Gene3D" id="3.10.450.90">
    <property type="entry name" value="ArcTGT, C2 domain"/>
    <property type="match status" value="1"/>
</dbReference>
<dbReference type="InterPro" id="IPR004521">
    <property type="entry name" value="Uncharacterised_CHP00451"/>
</dbReference>
<dbReference type="InterPro" id="IPR002478">
    <property type="entry name" value="PUA"/>
</dbReference>
<dbReference type="InterPro" id="IPR036974">
    <property type="entry name" value="PUA_sf"/>
</dbReference>
<dbReference type="Pfam" id="PF01472">
    <property type="entry name" value="PUA"/>
    <property type="match status" value="1"/>
</dbReference>
<dbReference type="SMART" id="SM00359">
    <property type="entry name" value="PUA"/>
    <property type="match status" value="1"/>
</dbReference>
<dbReference type="CDD" id="cd21149">
    <property type="entry name" value="PUA_archaeosine_TGT"/>
    <property type="match status" value="1"/>
</dbReference>
<dbReference type="InterPro" id="IPR029402">
    <property type="entry name" value="TGT_C2"/>
</dbReference>
<dbReference type="SUPFAM" id="SSF88802">
    <property type="entry name" value="Pre-PUA domain"/>
    <property type="match status" value="1"/>
</dbReference>
<dbReference type="NCBIfam" id="TIGR00451">
    <property type="entry name" value="unchar_dom_2"/>
    <property type="match status" value="1"/>
</dbReference>
<feature type="domain" description="PUA" evidence="1">
    <location>
        <begin position="79"/>
        <end position="153"/>
    </location>
</feature>
<dbReference type="InterPro" id="IPR015947">
    <property type="entry name" value="PUA-like_sf"/>
</dbReference>
<evidence type="ECO:0000313" key="3">
    <source>
        <dbReference type="EMBL" id="HGU59389.1"/>
    </source>
</evidence>
<dbReference type="GO" id="GO:0003723">
    <property type="term" value="F:RNA binding"/>
    <property type="evidence" value="ECO:0007669"/>
    <property type="project" value="InterPro"/>
</dbReference>
<evidence type="ECO:0000313" key="2">
    <source>
        <dbReference type="EMBL" id="HGE66175.1"/>
    </source>
</evidence>
<organism evidence="3">
    <name type="scientific">Geoglobus ahangari</name>
    <dbReference type="NCBI Taxonomy" id="113653"/>
    <lineage>
        <taxon>Archaea</taxon>
        <taxon>Methanobacteriati</taxon>
        <taxon>Methanobacteriota</taxon>
        <taxon>Archaeoglobi</taxon>
        <taxon>Archaeoglobales</taxon>
        <taxon>Archaeoglobaceae</taxon>
        <taxon>Geoglobus</taxon>
    </lineage>
</organism>
<dbReference type="PROSITE" id="PS50890">
    <property type="entry name" value="PUA"/>
    <property type="match status" value="1"/>
</dbReference>
<protein>
    <submittedName>
        <fullName evidence="3">Pseudouridine synthase</fullName>
    </submittedName>
</protein>
<accession>A0A7C4S5I9</accession>
<sequence length="154" mass="17245">MEDNLRFVRVLADYQFGKNAGKILFSDKCEFVVSPKTGKIRQILENGVRIATIKADTGLLTISIEGARRLKEAFEYPRLRVVVLKEVANIISKGKNVFSRHVVDVDPNIRANDEVIVVDEDDRLLATGKAVLSAFEMLEFDRGVAVKVRQGVNK</sequence>
<evidence type="ECO:0000259" key="1">
    <source>
        <dbReference type="SMART" id="SM00359"/>
    </source>
</evidence>
<proteinExistence type="predicted"/>
<reference evidence="3" key="1">
    <citation type="journal article" date="2020" name="mSystems">
        <title>Genome- and Community-Level Interaction Insights into Carbon Utilization and Element Cycling Functions of Hydrothermarchaeota in Hydrothermal Sediment.</title>
        <authorList>
            <person name="Zhou Z."/>
            <person name="Liu Y."/>
            <person name="Xu W."/>
            <person name="Pan J."/>
            <person name="Luo Z.H."/>
            <person name="Li M."/>
        </authorList>
    </citation>
    <scope>NUCLEOTIDE SEQUENCE [LARGE SCALE GENOMIC DNA]</scope>
    <source>
        <strain evidence="4">SpSt-10</strain>
        <strain evidence="3">SpSt-62</strain>
        <strain evidence="2">SpSt-97</strain>
    </source>
</reference>
<dbReference type="EMBL" id="DRUC01000112">
    <property type="protein sequence ID" value="HHF48915.1"/>
    <property type="molecule type" value="Genomic_DNA"/>
</dbReference>